<organism evidence="6">
    <name type="scientific">uncultured Ignavibacteria bacterium Rifle_16ft_4_minimus_28285</name>
    <dbReference type="NCBI Taxonomy" id="1665101"/>
    <lineage>
        <taxon>Bacteria</taxon>
        <taxon>Pseudomonadati</taxon>
        <taxon>Ignavibacteriota</taxon>
        <taxon>Ignavibacteria</taxon>
        <taxon>environmental samples</taxon>
    </lineage>
</organism>
<dbReference type="Gene3D" id="3.40.1370.10">
    <property type="match status" value="1"/>
</dbReference>
<dbReference type="Pfam" id="PF00573">
    <property type="entry name" value="Ribosomal_L4"/>
    <property type="match status" value="1"/>
</dbReference>
<evidence type="ECO:0000256" key="4">
    <source>
        <dbReference type="ARBA" id="ARBA00035244"/>
    </source>
</evidence>
<sequence>MSYKAKDSAITVVEDFSFDQPKTKEMVSVLKAFSLGGKKILLLTSGKNDAVLKSGRNIPSLSVRDASTASTYEIVNTNMLLIQKSALSALQNSLKN</sequence>
<keyword evidence="3" id="KW-0687">Ribonucleoprotein</keyword>
<dbReference type="EMBL" id="KT006980">
    <property type="protein sequence ID" value="AKQ01829.1"/>
    <property type="molecule type" value="Genomic_DNA"/>
</dbReference>
<evidence type="ECO:0000256" key="5">
    <source>
        <dbReference type="ARBA" id="ARBA00035462"/>
    </source>
</evidence>
<dbReference type="InterPro" id="IPR002136">
    <property type="entry name" value="Ribosomal_uL4"/>
</dbReference>
<dbReference type="SUPFAM" id="SSF52166">
    <property type="entry name" value="Ribosomal protein L4"/>
    <property type="match status" value="1"/>
</dbReference>
<accession>A0A0H4TML1</accession>
<evidence type="ECO:0000256" key="2">
    <source>
        <dbReference type="ARBA" id="ARBA00022980"/>
    </source>
</evidence>
<proteinExistence type="inferred from homology"/>
<evidence type="ECO:0000256" key="3">
    <source>
        <dbReference type="ARBA" id="ARBA00023274"/>
    </source>
</evidence>
<name>A0A0H4TML1_9BACT</name>
<evidence type="ECO:0000256" key="1">
    <source>
        <dbReference type="ARBA" id="ARBA00010528"/>
    </source>
</evidence>
<comment type="similarity">
    <text evidence="1">Belongs to the universal ribosomal protein uL4 family.</text>
</comment>
<dbReference type="AlphaFoldDB" id="A0A0H4TML1"/>
<keyword evidence="2 6" id="KW-0689">Ribosomal protein</keyword>
<gene>
    <name evidence="6" type="primary">rplD</name>
</gene>
<dbReference type="GO" id="GO:1990904">
    <property type="term" value="C:ribonucleoprotein complex"/>
    <property type="evidence" value="ECO:0007669"/>
    <property type="project" value="UniProtKB-KW"/>
</dbReference>
<dbReference type="PANTHER" id="PTHR10746:SF6">
    <property type="entry name" value="LARGE RIBOSOMAL SUBUNIT PROTEIN UL4M"/>
    <property type="match status" value="1"/>
</dbReference>
<evidence type="ECO:0000313" key="6">
    <source>
        <dbReference type="EMBL" id="AKQ01829.1"/>
    </source>
</evidence>
<dbReference type="InterPro" id="IPR013005">
    <property type="entry name" value="Ribosomal_uL4-like"/>
</dbReference>
<dbReference type="PANTHER" id="PTHR10746">
    <property type="entry name" value="50S RIBOSOMAL PROTEIN L4"/>
    <property type="match status" value="1"/>
</dbReference>
<dbReference type="GO" id="GO:0003735">
    <property type="term" value="F:structural constituent of ribosome"/>
    <property type="evidence" value="ECO:0007669"/>
    <property type="project" value="InterPro"/>
</dbReference>
<dbReference type="GO" id="GO:0006412">
    <property type="term" value="P:translation"/>
    <property type="evidence" value="ECO:0007669"/>
    <property type="project" value="InterPro"/>
</dbReference>
<reference evidence="6" key="1">
    <citation type="journal article" date="2015" name="ISME J.">
        <title>Aquifer environment selects for microbial species cohorts in sediment and groundwater.</title>
        <authorList>
            <person name="Hug L.A."/>
            <person name="Thomas B.C."/>
            <person name="Brown C.T."/>
            <person name="Frischkorn K.R."/>
            <person name="Williams K.H."/>
            <person name="Tringe S.G."/>
            <person name="Banfield J.F."/>
        </authorList>
    </citation>
    <scope>NUCLEOTIDE SEQUENCE</scope>
</reference>
<dbReference type="InterPro" id="IPR023574">
    <property type="entry name" value="Ribosomal_uL4_dom_sf"/>
</dbReference>
<protein>
    <recommendedName>
        <fullName evidence="4">Large ribosomal subunit protein uL4</fullName>
    </recommendedName>
    <alternativeName>
        <fullName evidence="5">50S ribosomal protein L4</fullName>
    </alternativeName>
</protein>
<dbReference type="GO" id="GO:0005840">
    <property type="term" value="C:ribosome"/>
    <property type="evidence" value="ECO:0007669"/>
    <property type="project" value="UniProtKB-KW"/>
</dbReference>